<sequence length="852" mass="96507">MAKRLGPRLRVPEFDDSMKHLKQKEHGSEFNDSFKYLKQLLAVLEPVDQKRRERDHRKTQSWILVSDPSSTSQFLTLPQASHDLEICMVIIASGQDALEIIKQDMDHACLFDMVCLKIQPGNNTSLVTAISIRELGFSRPVVAYTDSPSGFDMKPWRFAGMSIITGFGLVSYYSKSTLKLLEALFPEQGQLSKRWEPTKKQSKNSPHAAAYNGGQTLLSPFVWTFRKTIRFAHFYPISSSEVRQRMNTSHGVSVQINIACDSGIMDLWSWLQSYHSDVFGFGQLYYDTLLLKIPGANWLNRAYNGEKPYKCAFASCDKRFTQKGYLQTHQNNYHKKELQFANIRPVVKITKANRAHSNYFLKVVRKNCPVLDRGTHLYDDAPQKPTTISNTANGPPSIKVKQDQVNNEVPQELSLGQGISCHEPKSSRQCHSEAEGESDSTDGSAWLSDYSEDITQLSSANPLFNGKKEFLRSIMEAFLGTEKQMASLQKHSPKGSTPQSVGSFSTRGRQSNSNKKRARSQESSSRDRSQDRQKQKACKKRKVSGRQLSLACPFAKKDPMRYRQCYRYILTRVRDVKQHLSRCHHMPLYCPRCMDVFTDENFRDLHVRALNCTERPLVRMEGISAEQKAELSRRVSSRLPEAEQWFTVFEILFPGSPRPPSPYIDLGLSEEMFRFRDYLTYQGPYLLSEFLQTKDLCRQSEPPSEQDLAAFSASTLTEGLQLIFDRWIVANTTNPPPESRASLAAMQGDSISLEMSDEFQDSGLDDAPSATTVESSSGQDEPLLATDVGAAEGSGKSQTNLTSPIPSMDEGIDINAINHDDSIPHLSQQPSFNYDFQFDDIYELQDPHIPWE</sequence>
<feature type="compositionally biased region" description="Basic and acidic residues" evidence="5">
    <location>
        <begin position="524"/>
        <end position="534"/>
    </location>
</feature>
<evidence type="ECO:0000256" key="5">
    <source>
        <dbReference type="SAM" id="MobiDB-lite"/>
    </source>
</evidence>
<evidence type="ECO:0000256" key="1">
    <source>
        <dbReference type="ARBA" id="ARBA00022723"/>
    </source>
</evidence>
<reference evidence="7 8" key="1">
    <citation type="submission" date="2019-03" db="EMBL/GenBank/DDBJ databases">
        <title>Draft genome sequence of Xylaria hypoxylon DSM 108379, a ubiquitous saprotrophic-parasitic fungi on hardwood.</title>
        <authorList>
            <person name="Buettner E."/>
            <person name="Leonhardt S."/>
            <person name="Gebauer A.M."/>
            <person name="Liers C."/>
            <person name="Hofrichter M."/>
            <person name="Kellner H."/>
        </authorList>
    </citation>
    <scope>NUCLEOTIDE SEQUENCE [LARGE SCALE GENOMIC DNA]</scope>
    <source>
        <strain evidence="7 8">DSM 108379</strain>
    </source>
</reference>
<dbReference type="Proteomes" id="UP000297716">
    <property type="component" value="Unassembled WGS sequence"/>
</dbReference>
<evidence type="ECO:0000256" key="3">
    <source>
        <dbReference type="ARBA" id="ARBA00022833"/>
    </source>
</evidence>
<evidence type="ECO:0000256" key="4">
    <source>
        <dbReference type="PROSITE-ProRule" id="PRU00042"/>
    </source>
</evidence>
<feature type="compositionally biased region" description="Polar residues" evidence="5">
    <location>
        <begin position="484"/>
        <end position="513"/>
    </location>
</feature>
<dbReference type="SUPFAM" id="SSF57667">
    <property type="entry name" value="beta-beta-alpha zinc fingers"/>
    <property type="match status" value="1"/>
</dbReference>
<protein>
    <recommendedName>
        <fullName evidence="6">C2H2-type domain-containing protein</fullName>
    </recommendedName>
</protein>
<dbReference type="STRING" id="37992.A0A4Z0Z4Q6"/>
<dbReference type="PROSITE" id="PS00028">
    <property type="entry name" value="ZINC_FINGER_C2H2_1"/>
    <property type="match status" value="1"/>
</dbReference>
<feature type="compositionally biased region" description="Basic and acidic residues" evidence="5">
    <location>
        <begin position="422"/>
        <end position="434"/>
    </location>
</feature>
<dbReference type="Gene3D" id="3.30.160.60">
    <property type="entry name" value="Classic Zinc Finger"/>
    <property type="match status" value="1"/>
</dbReference>
<evidence type="ECO:0000313" key="7">
    <source>
        <dbReference type="EMBL" id="TGJ87208.1"/>
    </source>
</evidence>
<dbReference type="GO" id="GO:0008270">
    <property type="term" value="F:zinc ion binding"/>
    <property type="evidence" value="ECO:0007669"/>
    <property type="project" value="UniProtKB-KW"/>
</dbReference>
<feature type="domain" description="C2H2-type" evidence="6">
    <location>
        <begin position="309"/>
        <end position="339"/>
    </location>
</feature>
<feature type="compositionally biased region" description="Polar residues" evidence="5">
    <location>
        <begin position="795"/>
        <end position="805"/>
    </location>
</feature>
<dbReference type="InterPro" id="IPR013087">
    <property type="entry name" value="Znf_C2H2_type"/>
</dbReference>
<dbReference type="PANTHER" id="PTHR38166">
    <property type="entry name" value="C2H2-TYPE DOMAIN-CONTAINING PROTEIN-RELATED"/>
    <property type="match status" value="1"/>
</dbReference>
<comment type="caution">
    <text evidence="7">The sequence shown here is derived from an EMBL/GenBank/DDBJ whole genome shotgun (WGS) entry which is preliminary data.</text>
</comment>
<feature type="region of interest" description="Disordered" evidence="5">
    <location>
        <begin position="484"/>
        <end position="542"/>
    </location>
</feature>
<proteinExistence type="predicted"/>
<keyword evidence="3" id="KW-0862">Zinc</keyword>
<dbReference type="FunFam" id="3.30.160.60:FF:000446">
    <property type="entry name" value="Zinc finger protein"/>
    <property type="match status" value="1"/>
</dbReference>
<name>A0A4Z0Z4Q6_9PEZI</name>
<feature type="compositionally biased region" description="Polar residues" evidence="5">
    <location>
        <begin position="769"/>
        <end position="779"/>
    </location>
</feature>
<keyword evidence="1" id="KW-0479">Metal-binding</keyword>
<dbReference type="PROSITE" id="PS50157">
    <property type="entry name" value="ZINC_FINGER_C2H2_2"/>
    <property type="match status" value="1"/>
</dbReference>
<feature type="region of interest" description="Disordered" evidence="5">
    <location>
        <begin position="416"/>
        <end position="446"/>
    </location>
</feature>
<accession>A0A4Z0Z4Q6</accession>
<dbReference type="OrthoDB" id="3521097at2759"/>
<dbReference type="InterPro" id="IPR036236">
    <property type="entry name" value="Znf_C2H2_sf"/>
</dbReference>
<keyword evidence="2 4" id="KW-0863">Zinc-finger</keyword>
<dbReference type="PANTHER" id="PTHR38166:SF1">
    <property type="entry name" value="C2H2-TYPE DOMAIN-CONTAINING PROTEIN"/>
    <property type="match status" value="1"/>
</dbReference>
<dbReference type="AlphaFoldDB" id="A0A4Z0Z4Q6"/>
<feature type="region of interest" description="Disordered" evidence="5">
    <location>
        <begin position="760"/>
        <end position="812"/>
    </location>
</feature>
<keyword evidence="8" id="KW-1185">Reference proteome</keyword>
<dbReference type="EMBL" id="SKBN01000016">
    <property type="protein sequence ID" value="TGJ87208.1"/>
    <property type="molecule type" value="Genomic_DNA"/>
</dbReference>
<evidence type="ECO:0000313" key="8">
    <source>
        <dbReference type="Proteomes" id="UP000297716"/>
    </source>
</evidence>
<evidence type="ECO:0000256" key="2">
    <source>
        <dbReference type="ARBA" id="ARBA00022771"/>
    </source>
</evidence>
<evidence type="ECO:0000259" key="6">
    <source>
        <dbReference type="PROSITE" id="PS50157"/>
    </source>
</evidence>
<gene>
    <name evidence="7" type="ORF">E0Z10_g1538</name>
</gene>
<organism evidence="7 8">
    <name type="scientific">Xylaria hypoxylon</name>
    <dbReference type="NCBI Taxonomy" id="37992"/>
    <lineage>
        <taxon>Eukaryota</taxon>
        <taxon>Fungi</taxon>
        <taxon>Dikarya</taxon>
        <taxon>Ascomycota</taxon>
        <taxon>Pezizomycotina</taxon>
        <taxon>Sordariomycetes</taxon>
        <taxon>Xylariomycetidae</taxon>
        <taxon>Xylariales</taxon>
        <taxon>Xylariaceae</taxon>
        <taxon>Xylaria</taxon>
    </lineage>
</organism>